<dbReference type="AlphaFoldDB" id="A0A9N9AWF7"/>
<dbReference type="EMBL" id="CAJVPS010001644">
    <property type="protein sequence ID" value="CAG8545975.1"/>
    <property type="molecule type" value="Genomic_DNA"/>
</dbReference>
<evidence type="ECO:0000256" key="1">
    <source>
        <dbReference type="SAM" id="MobiDB-lite"/>
    </source>
</evidence>
<reference evidence="2" key="1">
    <citation type="submission" date="2021-06" db="EMBL/GenBank/DDBJ databases">
        <authorList>
            <person name="Kallberg Y."/>
            <person name="Tangrot J."/>
            <person name="Rosling A."/>
        </authorList>
    </citation>
    <scope>NUCLEOTIDE SEQUENCE</scope>
    <source>
        <strain evidence="2">FL130A</strain>
    </source>
</reference>
<proteinExistence type="predicted"/>
<evidence type="ECO:0000313" key="2">
    <source>
        <dbReference type="EMBL" id="CAG8545975.1"/>
    </source>
</evidence>
<accession>A0A9N9AWF7</accession>
<feature type="compositionally biased region" description="Polar residues" evidence="1">
    <location>
        <begin position="15"/>
        <end position="30"/>
    </location>
</feature>
<feature type="region of interest" description="Disordered" evidence="1">
    <location>
        <begin position="1"/>
        <end position="30"/>
    </location>
</feature>
<protein>
    <submittedName>
        <fullName evidence="2">5994_t:CDS:1</fullName>
    </submittedName>
</protein>
<gene>
    <name evidence="2" type="ORF">ALEPTO_LOCUS5642</name>
</gene>
<comment type="caution">
    <text evidence="2">The sequence shown here is derived from an EMBL/GenBank/DDBJ whole genome shotgun (WGS) entry which is preliminary data.</text>
</comment>
<sequence>MSQLGHLQIDEPSSLPLNSPQETQFNVSPSLTFNSPHEAIKIDAPLSSSAAIYMHNQQGDTNNLAIHNYQDHDVNNFTDIQNSSTNVFFFENNDETQNNITIENGDDNDLIDASSFTSNLSPMFSPLFQSEEEILAIFFDIFLS</sequence>
<name>A0A9N9AWF7_9GLOM</name>
<keyword evidence="3" id="KW-1185">Reference proteome</keyword>
<dbReference type="Proteomes" id="UP000789508">
    <property type="component" value="Unassembled WGS sequence"/>
</dbReference>
<organism evidence="2 3">
    <name type="scientific">Ambispora leptoticha</name>
    <dbReference type="NCBI Taxonomy" id="144679"/>
    <lineage>
        <taxon>Eukaryota</taxon>
        <taxon>Fungi</taxon>
        <taxon>Fungi incertae sedis</taxon>
        <taxon>Mucoromycota</taxon>
        <taxon>Glomeromycotina</taxon>
        <taxon>Glomeromycetes</taxon>
        <taxon>Archaeosporales</taxon>
        <taxon>Ambisporaceae</taxon>
        <taxon>Ambispora</taxon>
    </lineage>
</organism>
<evidence type="ECO:0000313" key="3">
    <source>
        <dbReference type="Proteomes" id="UP000789508"/>
    </source>
</evidence>